<gene>
    <name evidence="1" type="ORF">DS031_11115</name>
</gene>
<protein>
    <submittedName>
        <fullName evidence="1">Uncharacterized protein</fullName>
    </submittedName>
</protein>
<proteinExistence type="predicted"/>
<evidence type="ECO:0000313" key="2">
    <source>
        <dbReference type="Proteomes" id="UP000253314"/>
    </source>
</evidence>
<name>A0A366XUX8_9BACI</name>
<dbReference type="RefSeq" id="WP_113806156.1">
    <property type="nucleotide sequence ID" value="NZ_QOCW01000010.1"/>
</dbReference>
<dbReference type="Proteomes" id="UP000253314">
    <property type="component" value="Unassembled WGS sequence"/>
</dbReference>
<reference evidence="1 2" key="1">
    <citation type="submission" date="2018-07" db="EMBL/GenBank/DDBJ databases">
        <title>Lottiidibacillus patelloidae gen. nov., sp. nov., isolated from the intestinal tract of a marine limpet and the reclassification of B. taeanensis BH030017T, B. algicola KMM 3737T and B. hwajinpoensis SW-72T as genus Lottiidibacillus.</title>
        <authorList>
            <person name="Liu R."/>
            <person name="Huang Z."/>
        </authorList>
    </citation>
    <scope>NUCLEOTIDE SEQUENCE [LARGE SCALE GENOMIC DNA]</scope>
    <source>
        <strain evidence="1 2">BH030017</strain>
    </source>
</reference>
<dbReference type="EMBL" id="QOCW01000010">
    <property type="protein sequence ID" value="RBW69466.1"/>
    <property type="molecule type" value="Genomic_DNA"/>
</dbReference>
<comment type="caution">
    <text evidence="1">The sequence shown here is derived from an EMBL/GenBank/DDBJ whole genome shotgun (WGS) entry which is preliminary data.</text>
</comment>
<sequence>MYLYLYVGNEKVGVINQDYLLKEDAEGFQSVGVGSVITLNDYQYKVLALKPAENEQLEGRNLLLEQIK</sequence>
<evidence type="ECO:0000313" key="1">
    <source>
        <dbReference type="EMBL" id="RBW69466.1"/>
    </source>
</evidence>
<keyword evidence="2" id="KW-1185">Reference proteome</keyword>
<accession>A0A366XUX8</accession>
<organism evidence="1 2">
    <name type="scientific">Bacillus taeanensis</name>
    <dbReference type="NCBI Taxonomy" id="273032"/>
    <lineage>
        <taxon>Bacteria</taxon>
        <taxon>Bacillati</taxon>
        <taxon>Bacillota</taxon>
        <taxon>Bacilli</taxon>
        <taxon>Bacillales</taxon>
        <taxon>Bacillaceae</taxon>
        <taxon>Bacillus</taxon>
    </lineage>
</organism>
<dbReference type="AlphaFoldDB" id="A0A366XUX8"/>